<evidence type="ECO:0000313" key="1">
    <source>
        <dbReference type="EMBL" id="GFO36112.1"/>
    </source>
</evidence>
<comment type="caution">
    <text evidence="1">The sequence shown here is derived from an EMBL/GenBank/DDBJ whole genome shotgun (WGS) entry which is preliminary data.</text>
</comment>
<proteinExistence type="predicted"/>
<name>A0AAV4CW25_9GAST</name>
<reference evidence="1 2" key="1">
    <citation type="journal article" date="2021" name="Elife">
        <title>Chloroplast acquisition without the gene transfer in kleptoplastic sea slugs, Plakobranchus ocellatus.</title>
        <authorList>
            <person name="Maeda T."/>
            <person name="Takahashi S."/>
            <person name="Yoshida T."/>
            <person name="Shimamura S."/>
            <person name="Takaki Y."/>
            <person name="Nagai Y."/>
            <person name="Toyoda A."/>
            <person name="Suzuki Y."/>
            <person name="Arimoto A."/>
            <person name="Ishii H."/>
            <person name="Satoh N."/>
            <person name="Nishiyama T."/>
            <person name="Hasebe M."/>
            <person name="Maruyama T."/>
            <person name="Minagawa J."/>
            <person name="Obokata J."/>
            <person name="Shigenobu S."/>
        </authorList>
    </citation>
    <scope>NUCLEOTIDE SEQUENCE [LARGE SCALE GENOMIC DNA]</scope>
</reference>
<dbReference type="Proteomes" id="UP000735302">
    <property type="component" value="Unassembled WGS sequence"/>
</dbReference>
<dbReference type="EMBL" id="BLXT01007044">
    <property type="protein sequence ID" value="GFO36112.1"/>
    <property type="molecule type" value="Genomic_DNA"/>
</dbReference>
<accession>A0AAV4CW25</accession>
<keyword evidence="2" id="KW-1185">Reference proteome</keyword>
<sequence length="149" mass="16132">MDKASENMTILCDNPMLLFVPVADLTGEKEDSADMTLRYGTGTLQYNLRPYLPYTLRPPLQFAIHSQASTAVCPTLSGLLCRFPTLSGLLCRLSYTLRPPLQFALHSQASIAGCHNSQASTGTVDSKSAPNSAQILLSQVSARPPMSWA</sequence>
<organism evidence="1 2">
    <name type="scientific">Plakobranchus ocellatus</name>
    <dbReference type="NCBI Taxonomy" id="259542"/>
    <lineage>
        <taxon>Eukaryota</taxon>
        <taxon>Metazoa</taxon>
        <taxon>Spiralia</taxon>
        <taxon>Lophotrochozoa</taxon>
        <taxon>Mollusca</taxon>
        <taxon>Gastropoda</taxon>
        <taxon>Heterobranchia</taxon>
        <taxon>Euthyneura</taxon>
        <taxon>Panpulmonata</taxon>
        <taxon>Sacoglossa</taxon>
        <taxon>Placobranchoidea</taxon>
        <taxon>Plakobranchidae</taxon>
        <taxon>Plakobranchus</taxon>
    </lineage>
</organism>
<protein>
    <submittedName>
        <fullName evidence="1">Uncharacterized protein</fullName>
    </submittedName>
</protein>
<dbReference type="AlphaFoldDB" id="A0AAV4CW25"/>
<evidence type="ECO:0000313" key="2">
    <source>
        <dbReference type="Proteomes" id="UP000735302"/>
    </source>
</evidence>
<gene>
    <name evidence="1" type="ORF">PoB_006261700</name>
</gene>